<dbReference type="PANTHER" id="PTHR33064:SF37">
    <property type="entry name" value="RIBONUCLEASE H"/>
    <property type="match status" value="1"/>
</dbReference>
<protein>
    <recommendedName>
        <fullName evidence="3">Reverse transcriptase domain-containing protein</fullName>
    </recommendedName>
</protein>
<dbReference type="OrthoDB" id="3193212at2759"/>
<dbReference type="EMBL" id="JH719626">
    <property type="protein sequence ID" value="EJF55461.1"/>
    <property type="molecule type" value="Genomic_DNA"/>
</dbReference>
<accession>R7SH29</accession>
<dbReference type="PANTHER" id="PTHR33064">
    <property type="entry name" value="POL PROTEIN"/>
    <property type="match status" value="1"/>
</dbReference>
<organism evidence="1 2">
    <name type="scientific">Dichomitus squalens (strain LYAD-421)</name>
    <name type="common">Western red white-rot fungus</name>
    <dbReference type="NCBI Taxonomy" id="732165"/>
    <lineage>
        <taxon>Eukaryota</taxon>
        <taxon>Fungi</taxon>
        <taxon>Dikarya</taxon>
        <taxon>Basidiomycota</taxon>
        <taxon>Agaricomycotina</taxon>
        <taxon>Agaricomycetes</taxon>
        <taxon>Polyporales</taxon>
        <taxon>Polyporaceae</taxon>
        <taxon>Dichomitus</taxon>
    </lineage>
</organism>
<feature type="non-terminal residue" evidence="1">
    <location>
        <position position="1"/>
    </location>
</feature>
<dbReference type="AlphaFoldDB" id="R7SH29"/>
<proteinExistence type="predicted"/>
<dbReference type="GeneID" id="18841826"/>
<dbReference type="RefSeq" id="XP_007371802.1">
    <property type="nucleotide sequence ID" value="XM_007371740.1"/>
</dbReference>
<gene>
    <name evidence="1" type="ORF">DICSQDRAFT_37172</name>
</gene>
<dbReference type="OMA" id="FIWEHAQ"/>
<evidence type="ECO:0008006" key="3">
    <source>
        <dbReference type="Google" id="ProtNLM"/>
    </source>
</evidence>
<dbReference type="HOGENOM" id="CLU_142394_1_0_1"/>
<dbReference type="InterPro" id="IPR043502">
    <property type="entry name" value="DNA/RNA_pol_sf"/>
</dbReference>
<dbReference type="Proteomes" id="UP000053319">
    <property type="component" value="Unassembled WGS sequence"/>
</dbReference>
<evidence type="ECO:0000313" key="1">
    <source>
        <dbReference type="EMBL" id="EJF55461.1"/>
    </source>
</evidence>
<dbReference type="SUPFAM" id="SSF56672">
    <property type="entry name" value="DNA/RNA polymerases"/>
    <property type="match status" value="1"/>
</dbReference>
<evidence type="ECO:0000313" key="2">
    <source>
        <dbReference type="Proteomes" id="UP000053319"/>
    </source>
</evidence>
<name>R7SH29_DICSQ</name>
<sequence length="82" mass="9199">PGIRRFIWEHAQDVHRILHRVGHAGIKISGLKAQVCRPNVVIVGQKCTPEGRVPEDDKVDKVRNWPVPKTVKEVRGFLGLCG</sequence>
<dbReference type="InterPro" id="IPR051320">
    <property type="entry name" value="Viral_Replic_Matur_Polypro"/>
</dbReference>
<dbReference type="KEGG" id="dsq:DICSQDRAFT_37172"/>
<reference evidence="1 2" key="1">
    <citation type="journal article" date="2012" name="Science">
        <title>The Paleozoic origin of enzymatic lignin decomposition reconstructed from 31 fungal genomes.</title>
        <authorList>
            <person name="Floudas D."/>
            <person name="Binder M."/>
            <person name="Riley R."/>
            <person name="Barry K."/>
            <person name="Blanchette R.A."/>
            <person name="Henrissat B."/>
            <person name="Martinez A.T."/>
            <person name="Otillar R."/>
            <person name="Spatafora J.W."/>
            <person name="Yadav J.S."/>
            <person name="Aerts A."/>
            <person name="Benoit I."/>
            <person name="Boyd A."/>
            <person name="Carlson A."/>
            <person name="Copeland A."/>
            <person name="Coutinho P.M."/>
            <person name="de Vries R.P."/>
            <person name="Ferreira P."/>
            <person name="Findley K."/>
            <person name="Foster B."/>
            <person name="Gaskell J."/>
            <person name="Glotzer D."/>
            <person name="Gorecki P."/>
            <person name="Heitman J."/>
            <person name="Hesse C."/>
            <person name="Hori C."/>
            <person name="Igarashi K."/>
            <person name="Jurgens J.A."/>
            <person name="Kallen N."/>
            <person name="Kersten P."/>
            <person name="Kohler A."/>
            <person name="Kuees U."/>
            <person name="Kumar T.K.A."/>
            <person name="Kuo A."/>
            <person name="LaButti K."/>
            <person name="Larrondo L.F."/>
            <person name="Lindquist E."/>
            <person name="Ling A."/>
            <person name="Lombard V."/>
            <person name="Lucas S."/>
            <person name="Lundell T."/>
            <person name="Martin R."/>
            <person name="McLaughlin D.J."/>
            <person name="Morgenstern I."/>
            <person name="Morin E."/>
            <person name="Murat C."/>
            <person name="Nagy L.G."/>
            <person name="Nolan M."/>
            <person name="Ohm R.A."/>
            <person name="Patyshakuliyeva A."/>
            <person name="Rokas A."/>
            <person name="Ruiz-Duenas F.J."/>
            <person name="Sabat G."/>
            <person name="Salamov A."/>
            <person name="Samejima M."/>
            <person name="Schmutz J."/>
            <person name="Slot J.C."/>
            <person name="St John F."/>
            <person name="Stenlid J."/>
            <person name="Sun H."/>
            <person name="Sun S."/>
            <person name="Syed K."/>
            <person name="Tsang A."/>
            <person name="Wiebenga A."/>
            <person name="Young D."/>
            <person name="Pisabarro A."/>
            <person name="Eastwood D.C."/>
            <person name="Martin F."/>
            <person name="Cullen D."/>
            <person name="Grigoriev I.V."/>
            <person name="Hibbett D.S."/>
        </authorList>
    </citation>
    <scope>NUCLEOTIDE SEQUENCE [LARGE SCALE GENOMIC DNA]</scope>
    <source>
        <strain evidence="1 2">LYAD-421 SS1</strain>
    </source>
</reference>
<dbReference type="Gene3D" id="3.30.70.270">
    <property type="match status" value="1"/>
</dbReference>
<dbReference type="InterPro" id="IPR043128">
    <property type="entry name" value="Rev_trsase/Diguanyl_cyclase"/>
</dbReference>
<feature type="non-terminal residue" evidence="1">
    <location>
        <position position="82"/>
    </location>
</feature>